<protein>
    <submittedName>
        <fullName evidence="1">GIY-YIG nuclease family protein</fullName>
    </submittedName>
</protein>
<proteinExistence type="predicted"/>
<dbReference type="KEGG" id="hcz:G9Q37_12920"/>
<dbReference type="Pfam" id="PF22945">
    <property type="entry name" value="LEM-3_GIY-YIG"/>
    <property type="match status" value="1"/>
</dbReference>
<accession>A0A6G8IIX9</accession>
<sequence length="193" mass="20636">MNNTDTSYYVYALKDPRRSPAVPFYIGKGVGTRSHDHLLRPDDTRKGHRIREIEAAGHQVMAVRLVDALTESQALKLEAELIAAFGTLDSGGLLTNTVLPSGLGTKARAAVVVPSGVKEKAQVGLSLLKEAVLEMTQANPEGVSNADVASLLGLRSDYGGGAKDYLSYSVLGLLLRDGKLERTAKGKHVARVR</sequence>
<gene>
    <name evidence="1" type="ORF">G9Q37_12920</name>
</gene>
<dbReference type="EMBL" id="CP049989">
    <property type="protein sequence ID" value="QIM52978.1"/>
    <property type="molecule type" value="Genomic_DNA"/>
</dbReference>
<dbReference type="AlphaFoldDB" id="A0A6G8IIX9"/>
<evidence type="ECO:0000313" key="2">
    <source>
        <dbReference type="Proteomes" id="UP000503162"/>
    </source>
</evidence>
<dbReference type="CDD" id="cd10440">
    <property type="entry name" value="GIY-YIG_COG3680"/>
    <property type="match status" value="1"/>
</dbReference>
<reference evidence="1 2" key="1">
    <citation type="submission" date="2020-03" db="EMBL/GenBank/DDBJ databases">
        <title>Hydrogenophaga sp. nov. isolated from cyanobacterial mat.</title>
        <authorList>
            <person name="Thorat V."/>
            <person name="Kirdat K."/>
            <person name="Tiwarekar B."/>
            <person name="Costa E.D."/>
            <person name="Yadav A."/>
        </authorList>
    </citation>
    <scope>NUCLEOTIDE SEQUENCE [LARGE SCALE GENOMIC DNA]</scope>
    <source>
        <strain evidence="1 2">BA0156</strain>
    </source>
</reference>
<dbReference type="RefSeq" id="WP_166227599.1">
    <property type="nucleotide sequence ID" value="NZ_CP049989.1"/>
</dbReference>
<dbReference type="Proteomes" id="UP000503162">
    <property type="component" value="Chromosome"/>
</dbReference>
<keyword evidence="2" id="KW-1185">Reference proteome</keyword>
<organism evidence="1 2">
    <name type="scientific">Hydrogenophaga crocea</name>
    <dbReference type="NCBI Taxonomy" id="2716225"/>
    <lineage>
        <taxon>Bacteria</taxon>
        <taxon>Pseudomonadati</taxon>
        <taxon>Pseudomonadota</taxon>
        <taxon>Betaproteobacteria</taxon>
        <taxon>Burkholderiales</taxon>
        <taxon>Comamonadaceae</taxon>
        <taxon>Hydrogenophaga</taxon>
    </lineage>
</organism>
<evidence type="ECO:0000313" key="1">
    <source>
        <dbReference type="EMBL" id="QIM52978.1"/>
    </source>
</evidence>
<name>A0A6G8IIX9_9BURK</name>